<reference evidence="9" key="1">
    <citation type="journal article" date="2019" name="Int. J. Syst. Evol. Microbiol.">
        <title>The Global Catalogue of Microorganisms (GCM) 10K type strain sequencing project: providing services to taxonomists for standard genome sequencing and annotation.</title>
        <authorList>
            <consortium name="The Broad Institute Genomics Platform"/>
            <consortium name="The Broad Institute Genome Sequencing Center for Infectious Disease"/>
            <person name="Wu L."/>
            <person name="Ma J."/>
        </authorList>
    </citation>
    <scope>NUCLEOTIDE SEQUENCE [LARGE SCALE GENOMIC DNA]</scope>
    <source>
        <strain evidence="9">JCM 18424</strain>
    </source>
</reference>
<evidence type="ECO:0000256" key="3">
    <source>
        <dbReference type="ARBA" id="ARBA00022692"/>
    </source>
</evidence>
<keyword evidence="3 6" id="KW-0812">Transmembrane</keyword>
<dbReference type="Pfam" id="PF00209">
    <property type="entry name" value="SNF"/>
    <property type="match status" value="2"/>
</dbReference>
<feature type="transmembrane region" description="Helical" evidence="7">
    <location>
        <begin position="217"/>
        <end position="244"/>
    </location>
</feature>
<keyword evidence="5 7" id="KW-0472">Membrane</keyword>
<keyword evidence="9" id="KW-1185">Reference proteome</keyword>
<feature type="transmembrane region" description="Helical" evidence="7">
    <location>
        <begin position="309"/>
        <end position="335"/>
    </location>
</feature>
<feature type="transmembrane region" description="Helical" evidence="7">
    <location>
        <begin position="88"/>
        <end position="109"/>
    </location>
</feature>
<dbReference type="SUPFAM" id="SSF161070">
    <property type="entry name" value="SNF-like"/>
    <property type="match status" value="1"/>
</dbReference>
<keyword evidence="4 7" id="KW-1133">Transmembrane helix</keyword>
<dbReference type="InterPro" id="IPR047218">
    <property type="entry name" value="YocR/YhdH-like"/>
</dbReference>
<comment type="similarity">
    <text evidence="6">Belongs to the sodium:neurotransmitter symporter (SNF) (TC 2.A.22) family.</text>
</comment>
<organism evidence="8 9">
    <name type="scientific">Wohlfahrtiimonas larvae</name>
    <dbReference type="NCBI Taxonomy" id="1157986"/>
    <lineage>
        <taxon>Bacteria</taxon>
        <taxon>Pseudomonadati</taxon>
        <taxon>Pseudomonadota</taxon>
        <taxon>Gammaproteobacteria</taxon>
        <taxon>Cardiobacteriales</taxon>
        <taxon>Ignatzschineriaceae</taxon>
        <taxon>Wohlfahrtiimonas</taxon>
    </lineage>
</organism>
<evidence type="ECO:0000313" key="8">
    <source>
        <dbReference type="EMBL" id="GAA5099903.1"/>
    </source>
</evidence>
<dbReference type="PROSITE" id="PS50267">
    <property type="entry name" value="NA_NEUROTRAN_SYMP_3"/>
    <property type="match status" value="1"/>
</dbReference>
<evidence type="ECO:0000256" key="5">
    <source>
        <dbReference type="ARBA" id="ARBA00023136"/>
    </source>
</evidence>
<dbReference type="EMBL" id="BAABKE010000004">
    <property type="protein sequence ID" value="GAA5099903.1"/>
    <property type="molecule type" value="Genomic_DNA"/>
</dbReference>
<feature type="transmembrane region" description="Helical" evidence="7">
    <location>
        <begin position="42"/>
        <end position="60"/>
    </location>
</feature>
<dbReference type="CDD" id="cd10336">
    <property type="entry name" value="SLC6sbd_Tyt1-Like"/>
    <property type="match status" value="1"/>
</dbReference>
<evidence type="ECO:0000256" key="1">
    <source>
        <dbReference type="ARBA" id="ARBA00004141"/>
    </source>
</evidence>
<accession>A0ABP9MSH5</accession>
<feature type="transmembrane region" description="Helical" evidence="7">
    <location>
        <begin position="12"/>
        <end position="30"/>
    </location>
</feature>
<dbReference type="NCBIfam" id="NF037979">
    <property type="entry name" value="Na_transp"/>
    <property type="match status" value="1"/>
</dbReference>
<evidence type="ECO:0000256" key="4">
    <source>
        <dbReference type="ARBA" id="ARBA00022989"/>
    </source>
</evidence>
<dbReference type="PANTHER" id="PTHR42948:SF1">
    <property type="entry name" value="TRANSPORTER"/>
    <property type="match status" value="1"/>
</dbReference>
<evidence type="ECO:0000256" key="2">
    <source>
        <dbReference type="ARBA" id="ARBA00022448"/>
    </source>
</evidence>
<feature type="transmembrane region" description="Helical" evidence="7">
    <location>
        <begin position="430"/>
        <end position="452"/>
    </location>
</feature>
<proteinExistence type="inferred from homology"/>
<keyword evidence="6" id="KW-0769">Symport</keyword>
<sequence length="453" mass="50162">MSKRESWSNQLLYISTVAGATIGFGATWRFPYQVGQNGGGAYLLVFILAMIVLGVPMLMAEHVIGRRLHTNTIDAFSRGSLPNPISKWWKGIGILAIIGAFGILAYYMVLGGWVFGYIADIVMGSIDLSKPLANETIEEFFKGSITNSWKISFYTFLFVVINYYILTKGIIQGIEKLISRIMPLFLVILIVMVIYALQLNNAMEGVKFYLIPDFSKINANIFLQALGQVFFALSLGFGVMITLSSYLNKKENMVRISLITGVINTVIPLMLGFVIFPALFSVGMEPSSGPTLVFQALPVVFSSMPFGTVFGIAFFTLLMLAALTTSITIYEVIITTLVEKTPVSRKFATFITLAVIFLLGNLPSVLSDGPWRDVRVFGMSIFDAFDFISANVFFILTSFLSCIFIGFVLKRAAMLEEITNDGTVNNKLAVPLFYYIKFFIPLLIAVIAVMNFV</sequence>
<dbReference type="InterPro" id="IPR037272">
    <property type="entry name" value="SNS_sf"/>
</dbReference>
<dbReference type="InterPro" id="IPR000175">
    <property type="entry name" value="Na/ntran_symport"/>
</dbReference>
<feature type="transmembrane region" description="Helical" evidence="7">
    <location>
        <begin position="347"/>
        <end position="367"/>
    </location>
</feature>
<evidence type="ECO:0000256" key="7">
    <source>
        <dbReference type="SAM" id="Phobius"/>
    </source>
</evidence>
<feature type="transmembrane region" description="Helical" evidence="7">
    <location>
        <begin position="148"/>
        <end position="165"/>
    </location>
</feature>
<gene>
    <name evidence="8" type="ORF">GCM10023338_14050</name>
</gene>
<feature type="transmembrane region" description="Helical" evidence="7">
    <location>
        <begin position="177"/>
        <end position="197"/>
    </location>
</feature>
<feature type="transmembrane region" description="Helical" evidence="7">
    <location>
        <begin position="387"/>
        <end position="409"/>
    </location>
</feature>
<comment type="caution">
    <text evidence="8">The sequence shown here is derived from an EMBL/GenBank/DDBJ whole genome shotgun (WGS) entry which is preliminary data.</text>
</comment>
<dbReference type="PRINTS" id="PR00176">
    <property type="entry name" value="NANEUSMPORT"/>
</dbReference>
<name>A0ABP9MSH5_9GAMM</name>
<dbReference type="PANTHER" id="PTHR42948">
    <property type="entry name" value="TRANSPORTER"/>
    <property type="match status" value="1"/>
</dbReference>
<evidence type="ECO:0000256" key="6">
    <source>
        <dbReference type="RuleBase" id="RU003732"/>
    </source>
</evidence>
<keyword evidence="2 6" id="KW-0813">Transport</keyword>
<dbReference type="Proteomes" id="UP001500631">
    <property type="component" value="Unassembled WGS sequence"/>
</dbReference>
<protein>
    <recommendedName>
        <fullName evidence="6">Transporter</fullName>
    </recommendedName>
</protein>
<dbReference type="RefSeq" id="WP_077925489.1">
    <property type="nucleotide sequence ID" value="NZ_BAABKE010000004.1"/>
</dbReference>
<comment type="subcellular location">
    <subcellularLocation>
        <location evidence="1">Membrane</location>
        <topology evidence="1">Multi-pass membrane protein</topology>
    </subcellularLocation>
</comment>
<feature type="transmembrane region" description="Helical" evidence="7">
    <location>
        <begin position="256"/>
        <end position="280"/>
    </location>
</feature>
<dbReference type="PROSITE" id="PS00610">
    <property type="entry name" value="NA_NEUROTRAN_SYMP_1"/>
    <property type="match status" value="1"/>
</dbReference>
<evidence type="ECO:0000313" key="9">
    <source>
        <dbReference type="Proteomes" id="UP001500631"/>
    </source>
</evidence>